<organism evidence="3 4">
    <name type="scientific">Phlyctema vagabunda</name>
    <dbReference type="NCBI Taxonomy" id="108571"/>
    <lineage>
        <taxon>Eukaryota</taxon>
        <taxon>Fungi</taxon>
        <taxon>Dikarya</taxon>
        <taxon>Ascomycota</taxon>
        <taxon>Pezizomycotina</taxon>
        <taxon>Leotiomycetes</taxon>
        <taxon>Helotiales</taxon>
        <taxon>Dermateaceae</taxon>
        <taxon>Phlyctema</taxon>
    </lineage>
</organism>
<sequence>MARLQTAWEVNHAAGEPQASISVKNLQATAKVATDAWGRTEKLQPVLLSARVSLRHAFASASETDTVTNSTIHYGILSKAILEAVSDFNQNKGHAVVTKTRTETETGRSKQLRDLLDHVAEWLTHARLDASISGGVVSSKQLMNAAMVKVLEIKVLLPKASLIGNGVSLTGAAAYDEVSNAATSYSMSLRLHDLRIPTLIGVNDNERLAKQIVIANIEIDRWPRFDVDCYVVLEELTIEESSFQTLEALAVHIGQRVIKYFLFPRQQLDNSLQNIKICLEKPTAVTWADAPAVEMLLSSDLESEMTSRLGEEWKEGGSKAVPFPLHGRLDQWIQENYPTDST</sequence>
<proteinExistence type="predicted"/>
<dbReference type="Gene3D" id="3.30.1130.10">
    <property type="match status" value="2"/>
</dbReference>
<evidence type="ECO:0000313" key="3">
    <source>
        <dbReference type="EMBL" id="KAL3424859.1"/>
    </source>
</evidence>
<evidence type="ECO:0000313" key="4">
    <source>
        <dbReference type="Proteomes" id="UP001629113"/>
    </source>
</evidence>
<keyword evidence="1" id="KW-0289">Folate biosynthesis</keyword>
<dbReference type="SMART" id="SM00905">
    <property type="entry name" value="FolB"/>
    <property type="match status" value="1"/>
</dbReference>
<protein>
    <submittedName>
        <fullName evidence="3">FolB domain-containing protein</fullName>
    </submittedName>
</protein>
<dbReference type="InterPro" id="IPR006157">
    <property type="entry name" value="FolB_dom"/>
</dbReference>
<gene>
    <name evidence="3" type="ORF">PVAG01_04140</name>
</gene>
<reference evidence="3 4" key="1">
    <citation type="submission" date="2024-06" db="EMBL/GenBank/DDBJ databases">
        <title>Complete genome of Phlyctema vagabunda strain 19-DSS-EL-015.</title>
        <authorList>
            <person name="Fiorenzani C."/>
        </authorList>
    </citation>
    <scope>NUCLEOTIDE SEQUENCE [LARGE SCALE GENOMIC DNA]</scope>
    <source>
        <strain evidence="3 4">19-DSS-EL-015</strain>
    </source>
</reference>
<evidence type="ECO:0000256" key="1">
    <source>
        <dbReference type="ARBA" id="ARBA00022909"/>
    </source>
</evidence>
<name>A0ABR4PNE4_9HELO</name>
<dbReference type="SUPFAM" id="SSF55620">
    <property type="entry name" value="Tetrahydrobiopterin biosynthesis enzymes-like"/>
    <property type="match status" value="1"/>
</dbReference>
<accession>A0ABR4PNE4</accession>
<dbReference type="InterPro" id="IPR043133">
    <property type="entry name" value="GTP-CH-I_C/QueF"/>
</dbReference>
<dbReference type="Proteomes" id="UP001629113">
    <property type="component" value="Unassembled WGS sequence"/>
</dbReference>
<feature type="domain" description="Dihydroneopterin aldolase/epimerase" evidence="2">
    <location>
        <begin position="189"/>
        <end position="297"/>
    </location>
</feature>
<dbReference type="Pfam" id="PF02152">
    <property type="entry name" value="FolB"/>
    <property type="match status" value="1"/>
</dbReference>
<evidence type="ECO:0000259" key="2">
    <source>
        <dbReference type="SMART" id="SM00905"/>
    </source>
</evidence>
<dbReference type="EMBL" id="JBFCZG010000003">
    <property type="protein sequence ID" value="KAL3424859.1"/>
    <property type="molecule type" value="Genomic_DNA"/>
</dbReference>
<comment type="caution">
    <text evidence="3">The sequence shown here is derived from an EMBL/GenBank/DDBJ whole genome shotgun (WGS) entry which is preliminary data.</text>
</comment>
<keyword evidence="4" id="KW-1185">Reference proteome</keyword>